<accession>A0A4V3UPT4</accession>
<keyword evidence="1 3" id="KW-0472">Membrane</keyword>
<proteinExistence type="predicted"/>
<evidence type="ECO:0000256" key="3">
    <source>
        <dbReference type="SAM" id="Phobius"/>
    </source>
</evidence>
<evidence type="ECO:0000256" key="1">
    <source>
        <dbReference type="ARBA" id="ARBA00023136"/>
    </source>
</evidence>
<dbReference type="PANTHER" id="PTHR13315">
    <property type="entry name" value="METALLO PHOSPHOESTERASE RELATED"/>
    <property type="match status" value="1"/>
</dbReference>
<protein>
    <recommendedName>
        <fullName evidence="6">Calcineurin-like phosphoesterase domain-containing protein</fullName>
    </recommendedName>
</protein>
<dbReference type="VEuPathDB" id="FungiDB:EYZ11_004083"/>
<dbReference type="AlphaFoldDB" id="A0A4V3UPT4"/>
<dbReference type="SUPFAM" id="SSF56300">
    <property type="entry name" value="Metallo-dependent phosphatases"/>
    <property type="match status" value="1"/>
</dbReference>
<dbReference type="STRING" id="1220188.A0A4V3UPT4"/>
<evidence type="ECO:0000313" key="4">
    <source>
        <dbReference type="EMBL" id="THC96434.1"/>
    </source>
</evidence>
<dbReference type="EMBL" id="SOSA01000113">
    <property type="protein sequence ID" value="THC96434.1"/>
    <property type="molecule type" value="Genomic_DNA"/>
</dbReference>
<comment type="caution">
    <text evidence="4">The sequence shown here is derived from an EMBL/GenBank/DDBJ whole genome shotgun (WGS) entry which is preliminary data.</text>
</comment>
<dbReference type="Proteomes" id="UP000308092">
    <property type="component" value="Unassembled WGS sequence"/>
</dbReference>
<name>A0A4V3UPT4_9EURO</name>
<dbReference type="PANTHER" id="PTHR13315:SF1">
    <property type="entry name" value="PROTEIN TED1"/>
    <property type="match status" value="1"/>
</dbReference>
<dbReference type="GO" id="GO:0016020">
    <property type="term" value="C:membrane"/>
    <property type="evidence" value="ECO:0007669"/>
    <property type="project" value="GOC"/>
</dbReference>
<dbReference type="InterPro" id="IPR033308">
    <property type="entry name" value="PGAP5/Cdc1/Ted1"/>
</dbReference>
<keyword evidence="3" id="KW-1133">Transmembrane helix</keyword>
<evidence type="ECO:0008006" key="6">
    <source>
        <dbReference type="Google" id="ProtNLM"/>
    </source>
</evidence>
<organism evidence="4 5">
    <name type="scientific">Aspergillus tanneri</name>
    <dbReference type="NCBI Taxonomy" id="1220188"/>
    <lineage>
        <taxon>Eukaryota</taxon>
        <taxon>Fungi</taxon>
        <taxon>Dikarya</taxon>
        <taxon>Ascomycota</taxon>
        <taxon>Pezizomycotina</taxon>
        <taxon>Eurotiomycetes</taxon>
        <taxon>Eurotiomycetidae</taxon>
        <taxon>Eurotiales</taxon>
        <taxon>Aspergillaceae</taxon>
        <taxon>Aspergillus</taxon>
        <taxon>Aspergillus subgen. Circumdati</taxon>
    </lineage>
</organism>
<dbReference type="GO" id="GO:0006506">
    <property type="term" value="P:GPI anchor biosynthetic process"/>
    <property type="evidence" value="ECO:0007669"/>
    <property type="project" value="InterPro"/>
</dbReference>
<keyword evidence="5" id="KW-1185">Reference proteome</keyword>
<feature type="region of interest" description="Disordered" evidence="2">
    <location>
        <begin position="577"/>
        <end position="602"/>
    </location>
</feature>
<sequence length="602" mass="67071">MSLRWLLSRMLTGLLPLAIAATVYLYLYPAFHGCAFPLPNDEHTGLLPGCFLSTIRQHFAPQSEFESANPPAIFRLLVIADPQLEGDSSLPKPEDELRARLDAYRSSLISAIQGESSSSRYRDVLGALFAALQSFVVDDIPRTLRAARKRLDLLGNDYYLAHIYRTLHWWSRPTHVTVLGDLIGSQWVTDEEFDRRGDRYWHRVFKGGIRVSDALTGTATTENIGDEGESQNVVDPAETLLNGTDSIWSQRLINIAGNHDIGYSGDASEARIERFERVFGRSNWDIRFQHPVKVQMQSDLDGEHSTTATPTLHLINLNTLTLDTPALSSDVQSRSYDYINDLITRRTYPVEDRTSFTLLLTHLPLHKREGICTDGPHFAFFDSDDEDGPDDVPRFKEGGLREQNHLSDHVSANGILQGIFGMTGDEDAAGGGWGRNGLILTGHDHTGCDVVHYIDRTKETTDPNTTGDANGTDDQTQAEQPAWKWSARHYGSSNNLNTSLAHTPSIREVTLRSMMGEYGGNAGLLSLWFDTDPAVNEWKYEITMCKAGVQHVWWAVHVVDLVVVILILVYLASSFGSRSPKPRNISEKKPARQKGKPGAESS</sequence>
<evidence type="ECO:0000256" key="2">
    <source>
        <dbReference type="SAM" id="MobiDB-lite"/>
    </source>
</evidence>
<gene>
    <name evidence="4" type="ORF">EYZ11_004083</name>
</gene>
<evidence type="ECO:0000313" key="5">
    <source>
        <dbReference type="Proteomes" id="UP000308092"/>
    </source>
</evidence>
<dbReference type="InterPro" id="IPR029052">
    <property type="entry name" value="Metallo-depent_PP-like"/>
</dbReference>
<feature type="transmembrane region" description="Helical" evidence="3">
    <location>
        <begin position="552"/>
        <end position="573"/>
    </location>
</feature>
<keyword evidence="3" id="KW-0812">Transmembrane</keyword>
<reference evidence="4 5" key="1">
    <citation type="submission" date="2019-03" db="EMBL/GenBank/DDBJ databases">
        <title>The genome sequence of a newly discovered highly antifungal drug resistant Aspergillus species, Aspergillus tanneri NIH 1004.</title>
        <authorList>
            <person name="Mounaud S."/>
            <person name="Singh I."/>
            <person name="Joardar V."/>
            <person name="Pakala S."/>
            <person name="Pakala S."/>
            <person name="Venepally P."/>
            <person name="Hoover J."/>
            <person name="Nierman W."/>
            <person name="Chung J."/>
            <person name="Losada L."/>
        </authorList>
    </citation>
    <scope>NUCLEOTIDE SEQUENCE [LARGE SCALE GENOMIC DNA]</scope>
    <source>
        <strain evidence="4 5">NIH1004</strain>
    </source>
</reference>
<dbReference type="GO" id="GO:0005783">
    <property type="term" value="C:endoplasmic reticulum"/>
    <property type="evidence" value="ECO:0007669"/>
    <property type="project" value="TreeGrafter"/>
</dbReference>